<feature type="domain" description="Prepilin type IV endopeptidase peptidase" evidence="2">
    <location>
        <begin position="33"/>
        <end position="136"/>
    </location>
</feature>
<feature type="transmembrane region" description="Helical" evidence="1">
    <location>
        <begin position="24"/>
        <end position="44"/>
    </location>
</feature>
<reference evidence="4" key="1">
    <citation type="submission" date="2019-08" db="EMBL/GenBank/DDBJ databases">
        <title>Arthrobacter sp. nov., isolated from plateau pika and Tibetan wild ass.</title>
        <authorList>
            <person name="Ge Y."/>
        </authorList>
    </citation>
    <scope>NUCLEOTIDE SEQUENCE [LARGE SCALE GENOMIC DNA]</scope>
    <source>
        <strain evidence="4">HF-1365</strain>
    </source>
</reference>
<feature type="transmembrane region" description="Helical" evidence="1">
    <location>
        <begin position="51"/>
        <end position="70"/>
    </location>
</feature>
<evidence type="ECO:0000313" key="3">
    <source>
        <dbReference type="EMBL" id="MRX80168.1"/>
    </source>
</evidence>
<dbReference type="Gene3D" id="1.20.120.1220">
    <property type="match status" value="1"/>
</dbReference>
<feature type="transmembrane region" description="Helical" evidence="1">
    <location>
        <begin position="117"/>
        <end position="141"/>
    </location>
</feature>
<dbReference type="GO" id="GO:0016020">
    <property type="term" value="C:membrane"/>
    <property type="evidence" value="ECO:0007669"/>
    <property type="project" value="InterPro"/>
</dbReference>
<accession>A0A7K0G8L1</accession>
<proteinExistence type="predicted"/>
<dbReference type="InterPro" id="IPR000045">
    <property type="entry name" value="Prepilin_IV_endopep_pep"/>
</dbReference>
<organism evidence="3 4">
    <name type="scientific">Enorma shizhengliae</name>
    <dbReference type="NCBI Taxonomy" id="2606615"/>
    <lineage>
        <taxon>Bacteria</taxon>
        <taxon>Bacillati</taxon>
        <taxon>Actinomycetota</taxon>
        <taxon>Coriobacteriia</taxon>
        <taxon>Coriobacteriales</taxon>
        <taxon>Coriobacteriaceae</taxon>
        <taxon>Enorma</taxon>
    </lineage>
</organism>
<keyword evidence="1" id="KW-0472">Membrane</keyword>
<protein>
    <recommendedName>
        <fullName evidence="2">Prepilin type IV endopeptidase peptidase domain-containing protein</fullName>
    </recommendedName>
</protein>
<feature type="transmembrane region" description="Helical" evidence="1">
    <location>
        <begin position="76"/>
        <end position="97"/>
    </location>
</feature>
<keyword evidence="1" id="KW-0812">Transmembrane</keyword>
<gene>
    <name evidence="3" type="ORF">GJE22_06130</name>
</gene>
<dbReference type="Proteomes" id="UP000470010">
    <property type="component" value="Unassembled WGS sequence"/>
</dbReference>
<keyword evidence="4" id="KW-1185">Reference proteome</keyword>
<evidence type="ECO:0000256" key="1">
    <source>
        <dbReference type="SAM" id="Phobius"/>
    </source>
</evidence>
<evidence type="ECO:0000313" key="4">
    <source>
        <dbReference type="Proteomes" id="UP000470010"/>
    </source>
</evidence>
<name>A0A7K0G8L1_9ACTN</name>
<keyword evidence="1" id="KW-1133">Transmembrane helix</keyword>
<sequence length="168" mass="17280">MRPVGGDRGIRWASEYGMSGGRGVIARSVAFAVLNALLLLAGAIDARERRLPNVLAVLLAAASAIVALASGGVNALALNALAAFAICGMLLAFELFWRTRRGVAGQGIGDIKALFSLVLAAPVRGVMSYALALICLSITGIAVHRPALPLLPFLAVAFICLGLLPSFG</sequence>
<dbReference type="Pfam" id="PF01478">
    <property type="entry name" value="Peptidase_A24"/>
    <property type="match status" value="1"/>
</dbReference>
<dbReference type="AlphaFoldDB" id="A0A7K0G8L1"/>
<feature type="transmembrane region" description="Helical" evidence="1">
    <location>
        <begin position="147"/>
        <end position="167"/>
    </location>
</feature>
<evidence type="ECO:0000259" key="2">
    <source>
        <dbReference type="Pfam" id="PF01478"/>
    </source>
</evidence>
<comment type="caution">
    <text evidence="3">The sequence shown here is derived from an EMBL/GenBank/DDBJ whole genome shotgun (WGS) entry which is preliminary data.</text>
</comment>
<dbReference type="GO" id="GO:0004190">
    <property type="term" value="F:aspartic-type endopeptidase activity"/>
    <property type="evidence" value="ECO:0007669"/>
    <property type="project" value="InterPro"/>
</dbReference>
<dbReference type="EMBL" id="VTFZ01000007">
    <property type="protein sequence ID" value="MRX80168.1"/>
    <property type="molecule type" value="Genomic_DNA"/>
</dbReference>